<feature type="domain" description="VWFA" evidence="1">
    <location>
        <begin position="269"/>
        <end position="436"/>
    </location>
</feature>
<dbReference type="AlphaFoldDB" id="A0A373FE31"/>
<dbReference type="PROSITE" id="PS50234">
    <property type="entry name" value="VWFA"/>
    <property type="match status" value="1"/>
</dbReference>
<comment type="caution">
    <text evidence="3">The sequence shown here is derived from an EMBL/GenBank/DDBJ whole genome shotgun (WGS) entry which is preliminary data.</text>
</comment>
<dbReference type="Pfam" id="PF08487">
    <property type="entry name" value="VIT"/>
    <property type="match status" value="1"/>
</dbReference>
<dbReference type="OrthoDB" id="9784383at2"/>
<dbReference type="PROSITE" id="PS51468">
    <property type="entry name" value="VIT"/>
    <property type="match status" value="1"/>
</dbReference>
<feature type="domain" description="VIT" evidence="2">
    <location>
        <begin position="4"/>
        <end position="132"/>
    </location>
</feature>
<protein>
    <submittedName>
        <fullName evidence="3">VWA domain-containing protein</fullName>
    </submittedName>
</protein>
<reference evidence="3 4" key="1">
    <citation type="submission" date="2018-08" db="EMBL/GenBank/DDBJ databases">
        <title>Comamonas testosteroni strain SWCO2.</title>
        <authorList>
            <person name="Jiang N."/>
            <person name="Zhang X.Z."/>
        </authorList>
    </citation>
    <scope>NUCLEOTIDE SEQUENCE [LARGE SCALE GENOMIC DNA]</scope>
    <source>
        <strain evidence="3 4">SWCO2</strain>
    </source>
</reference>
<gene>
    <name evidence="3" type="ORF">DZC30_16660</name>
</gene>
<evidence type="ECO:0000313" key="3">
    <source>
        <dbReference type="EMBL" id="RGE42404.1"/>
    </source>
</evidence>
<dbReference type="EMBL" id="QURR01000023">
    <property type="protein sequence ID" value="RGE42404.1"/>
    <property type="molecule type" value="Genomic_DNA"/>
</dbReference>
<dbReference type="InterPro" id="IPR036465">
    <property type="entry name" value="vWFA_dom_sf"/>
</dbReference>
<dbReference type="Gene3D" id="3.40.50.410">
    <property type="entry name" value="von Willebrand factor, type A domain"/>
    <property type="match status" value="1"/>
</dbReference>
<name>A0A373FE31_COMTE</name>
<dbReference type="SMART" id="SM00327">
    <property type="entry name" value="VWA"/>
    <property type="match status" value="1"/>
</dbReference>
<keyword evidence="4" id="KW-1185">Reference proteome</keyword>
<dbReference type="InterPro" id="IPR013694">
    <property type="entry name" value="VIT"/>
</dbReference>
<evidence type="ECO:0000259" key="2">
    <source>
        <dbReference type="PROSITE" id="PS51468"/>
    </source>
</evidence>
<accession>A0A373FE31</accession>
<dbReference type="PANTHER" id="PTHR45737">
    <property type="entry name" value="VON WILLEBRAND FACTOR A DOMAIN-CONTAINING PROTEIN 5A"/>
    <property type="match status" value="1"/>
</dbReference>
<dbReference type="PANTHER" id="PTHR45737:SF6">
    <property type="entry name" value="VON WILLEBRAND FACTOR A DOMAIN-CONTAINING PROTEIN 5A"/>
    <property type="match status" value="1"/>
</dbReference>
<organism evidence="3 4">
    <name type="scientific">Comamonas testosteroni</name>
    <name type="common">Pseudomonas testosteroni</name>
    <dbReference type="NCBI Taxonomy" id="285"/>
    <lineage>
        <taxon>Bacteria</taxon>
        <taxon>Pseudomonadati</taxon>
        <taxon>Pseudomonadota</taxon>
        <taxon>Betaproteobacteria</taxon>
        <taxon>Burkholderiales</taxon>
        <taxon>Comamonadaceae</taxon>
        <taxon>Comamonas</taxon>
    </lineage>
</organism>
<dbReference type="InterPro" id="IPR002035">
    <property type="entry name" value="VWF_A"/>
</dbReference>
<evidence type="ECO:0000313" key="4">
    <source>
        <dbReference type="Proteomes" id="UP000261948"/>
    </source>
</evidence>
<sequence>MHLPHAFAQCRSSGDHPLHFLGMHAQARLHGNLLDMHLHQRFRNPGQSNVEISYSCPLPWGAVLLAVDVRLNGQQLQGEVLPKAKAREQYEAALEEGNSSVLVSVNADGSLGMELGNLLAGEECEIHLHYSQVLLPAQGSLRCMLPTTMSPRYGDAVRDGGFEPHLAPQASPLVQYPFSAEIHIEGELAQALISSPSHRISTQLKNGSCVLRLSESQYLDRDLVIQLDALPSTSMASVACDLTQPEESVVMACLNTTLSQQELTPRAVQVQFLLDCSGSMHGDSIDSARSALLQMLKQLGAEDQFSLSKFGSEHQHCHARMVSMDSEQREHALNWARHLQADMGGTEMEAAVVSTLGMSGPGRRDLLLITDGEVHAIDALIETARRKAQRIFIVGIGASPAEQHLRRLALATGGSCEFVAPGEDAQPAILRMFHRLRSPVLTRLHLELPPDVQLLSAQPLPLHAFADEQLLVHLHIRGTWSSQQPLQLSGHVDGAPEPLRLAHCLPQTIVDQDNSLARMAAHALIKLQPDMASMATDLHPLSDEQQTELALRYQLITEHTHFVLVHERAEQDKPVDLPELVQVPHMLAAGWGGTGSVMAAASSNVPSVWRTHRKSSNIQVLSAPSELSLEMPAFLRISADIPADAVPQFSVQRRGIRTTTPAAFVKALLKQDLATLQQIDALRTAGLADEIALWLEQQISTTLSEAAVVQHFVRALMQLHGNQWQEPATTSSEEEHFFIQALTGITDQSWPSVLMQHG</sequence>
<evidence type="ECO:0000259" key="1">
    <source>
        <dbReference type="PROSITE" id="PS50234"/>
    </source>
</evidence>
<dbReference type="Pfam" id="PF13768">
    <property type="entry name" value="VWA_3"/>
    <property type="match status" value="1"/>
</dbReference>
<dbReference type="Proteomes" id="UP000261948">
    <property type="component" value="Unassembled WGS sequence"/>
</dbReference>
<dbReference type="SUPFAM" id="SSF53300">
    <property type="entry name" value="vWA-like"/>
    <property type="match status" value="1"/>
</dbReference>
<proteinExistence type="predicted"/>